<dbReference type="SUPFAM" id="SSF46966">
    <property type="entry name" value="Spectrin repeat"/>
    <property type="match status" value="1"/>
</dbReference>
<keyword evidence="2" id="KW-0472">Membrane</keyword>
<keyword evidence="3" id="KW-1185">Reference proteome</keyword>
<keyword evidence="2" id="KW-1133">Transmembrane helix</keyword>
<keyword evidence="1" id="KW-0175">Coiled coil</keyword>
<proteinExistence type="predicted"/>
<protein>
    <submittedName>
        <fullName evidence="4">HOOK_N domain-containing protein</fullName>
    </submittedName>
</protein>
<dbReference type="AlphaFoldDB" id="A0A7E4UNT0"/>
<evidence type="ECO:0000256" key="2">
    <source>
        <dbReference type="SAM" id="Phobius"/>
    </source>
</evidence>
<keyword evidence="2" id="KW-0812">Transmembrane</keyword>
<accession>A0A7E4UNT0</accession>
<reference evidence="3" key="1">
    <citation type="journal article" date="2013" name="Genetics">
        <title>The draft genome and transcriptome of Panagrellus redivivus are shaped by the harsh demands of a free-living lifestyle.</title>
        <authorList>
            <person name="Srinivasan J."/>
            <person name="Dillman A.R."/>
            <person name="Macchietto M.G."/>
            <person name="Heikkinen L."/>
            <person name="Lakso M."/>
            <person name="Fracchia K.M."/>
            <person name="Antoshechkin I."/>
            <person name="Mortazavi A."/>
            <person name="Wong G."/>
            <person name="Sternberg P.W."/>
        </authorList>
    </citation>
    <scope>NUCLEOTIDE SEQUENCE [LARGE SCALE GENOMIC DNA]</scope>
    <source>
        <strain evidence="3">MT8872</strain>
    </source>
</reference>
<dbReference type="Proteomes" id="UP000492821">
    <property type="component" value="Unassembled WGS sequence"/>
</dbReference>
<dbReference type="WBParaSite" id="Pan_g10699.t1">
    <property type="protein sequence ID" value="Pan_g10699.t1"/>
    <property type="gene ID" value="Pan_g10699"/>
</dbReference>
<reference evidence="4" key="2">
    <citation type="submission" date="2020-10" db="UniProtKB">
        <authorList>
            <consortium name="WormBaseParasite"/>
        </authorList>
    </citation>
    <scope>IDENTIFICATION</scope>
</reference>
<feature type="transmembrane region" description="Helical" evidence="2">
    <location>
        <begin position="503"/>
        <end position="522"/>
    </location>
</feature>
<feature type="coiled-coil region" evidence="1">
    <location>
        <begin position="185"/>
        <end position="362"/>
    </location>
</feature>
<evidence type="ECO:0000256" key="1">
    <source>
        <dbReference type="SAM" id="Coils"/>
    </source>
</evidence>
<evidence type="ECO:0000313" key="3">
    <source>
        <dbReference type="Proteomes" id="UP000492821"/>
    </source>
</evidence>
<organism evidence="3 4">
    <name type="scientific">Panagrellus redivivus</name>
    <name type="common">Microworm</name>
    <dbReference type="NCBI Taxonomy" id="6233"/>
    <lineage>
        <taxon>Eukaryota</taxon>
        <taxon>Metazoa</taxon>
        <taxon>Ecdysozoa</taxon>
        <taxon>Nematoda</taxon>
        <taxon>Chromadorea</taxon>
        <taxon>Rhabditida</taxon>
        <taxon>Tylenchina</taxon>
        <taxon>Panagrolaimomorpha</taxon>
        <taxon>Panagrolaimoidea</taxon>
        <taxon>Panagrolaimidae</taxon>
        <taxon>Panagrellus</taxon>
    </lineage>
</organism>
<feature type="coiled-coil region" evidence="1">
    <location>
        <begin position="419"/>
        <end position="489"/>
    </location>
</feature>
<sequence>MTDFRFVQNGALWLAHVLDEDISDRYAQLEPFYEGVLLARFLNVIDRKRYTHEFIAEVEASTGETPLKLIIEAIDHYLLHEFNTIVSAEWKPHPEEIPVVLSSAAKLVTMVMYMTMKHHKVSAKLADIFADKSDAEVLMQHVQELEGFVIRLDAKQKAAVLTLPASTFVVNSEDKENEKATFSDQFALKAERAQLEDKIKALEAEVTQQNDEVSDLKSRLHHFETQNSQASMLTPLTTAHADAIANRLEAANRCKEKLEENLVAKSKELTTLTSDYSELESKYNEANDKLKTLQESLKAAKEESQKLVEDLEATRSQVKDFNADRERFKSLVEALEERTEYLEKLEREKAELEGKVGELNSRIDEYHDVYAENEQLREELQHYPLSEPSSSEASFGNIMPLCDDMMSDVASDNGQYVSIAQYEARVMQLSHEVQVLNVKLEETKLAHQKVLNQIRAATADQINELNETILKLKDELAKCYEQMRQFKCQTVGLRTKLHNLTSFLGQLVMFMTFMLFCFLMYLKLTNTPLFSSRESMVAHLKAFDDATRYFGRR</sequence>
<evidence type="ECO:0000313" key="4">
    <source>
        <dbReference type="WBParaSite" id="Pan_g10699.t1"/>
    </source>
</evidence>
<dbReference type="Gene3D" id="1.10.287.1490">
    <property type="match status" value="1"/>
</dbReference>
<name>A0A7E4UNT0_PANRE</name>